<accession>A0ACC2A8J9</accession>
<organism evidence="1 2">
    <name type="scientific">Diphasiastrum complanatum</name>
    <name type="common">Issler's clubmoss</name>
    <name type="synonym">Lycopodium complanatum</name>
    <dbReference type="NCBI Taxonomy" id="34168"/>
    <lineage>
        <taxon>Eukaryota</taxon>
        <taxon>Viridiplantae</taxon>
        <taxon>Streptophyta</taxon>
        <taxon>Embryophyta</taxon>
        <taxon>Tracheophyta</taxon>
        <taxon>Lycopodiopsida</taxon>
        <taxon>Lycopodiales</taxon>
        <taxon>Lycopodiaceae</taxon>
        <taxon>Lycopodioideae</taxon>
        <taxon>Diphasiastrum</taxon>
    </lineage>
</organism>
<evidence type="ECO:0000313" key="2">
    <source>
        <dbReference type="Proteomes" id="UP001162992"/>
    </source>
</evidence>
<dbReference type="EMBL" id="CM055114">
    <property type="protein sequence ID" value="KAJ7513852.1"/>
    <property type="molecule type" value="Genomic_DNA"/>
</dbReference>
<gene>
    <name evidence="1" type="ORF">O6H91_23G016700</name>
</gene>
<dbReference type="Proteomes" id="UP001162992">
    <property type="component" value="Chromosome 23"/>
</dbReference>
<reference evidence="2" key="1">
    <citation type="journal article" date="2024" name="Proc. Natl. Acad. Sci. U.S.A.">
        <title>Extraordinary preservation of gene collinearity over three hundred million years revealed in homosporous lycophytes.</title>
        <authorList>
            <person name="Li C."/>
            <person name="Wickell D."/>
            <person name="Kuo L.Y."/>
            <person name="Chen X."/>
            <person name="Nie B."/>
            <person name="Liao X."/>
            <person name="Peng D."/>
            <person name="Ji J."/>
            <person name="Jenkins J."/>
            <person name="Williams M."/>
            <person name="Shu S."/>
            <person name="Plott C."/>
            <person name="Barry K."/>
            <person name="Rajasekar S."/>
            <person name="Grimwood J."/>
            <person name="Han X."/>
            <person name="Sun S."/>
            <person name="Hou Z."/>
            <person name="He W."/>
            <person name="Dai G."/>
            <person name="Sun C."/>
            <person name="Schmutz J."/>
            <person name="Leebens-Mack J.H."/>
            <person name="Li F.W."/>
            <person name="Wang L."/>
        </authorList>
    </citation>
    <scope>NUCLEOTIDE SEQUENCE [LARGE SCALE GENOMIC DNA]</scope>
    <source>
        <strain evidence="2">cv. PW_Plant_1</strain>
    </source>
</reference>
<evidence type="ECO:0000313" key="1">
    <source>
        <dbReference type="EMBL" id="KAJ7513852.1"/>
    </source>
</evidence>
<keyword evidence="2" id="KW-1185">Reference proteome</keyword>
<comment type="caution">
    <text evidence="1">The sequence shown here is derived from an EMBL/GenBank/DDBJ whole genome shotgun (WGS) entry which is preliminary data.</text>
</comment>
<protein>
    <submittedName>
        <fullName evidence="1">Uncharacterized protein</fullName>
    </submittedName>
</protein>
<sequence length="126" mass="14392">MVLPPQLLLESFLRGLSSNIHLVVRQSRVSSLEEAISRATIVEEAHITTCECQAMKNLMLDSSQQTLGHELPRMRELHHTGLPHDTYERTGLSKFFEAECVEEERVPSSIELLPKFVEDYKRDTGE</sequence>
<name>A0ACC2A8J9_DIPCM</name>
<proteinExistence type="predicted"/>